<dbReference type="GO" id="GO:0016717">
    <property type="term" value="F:oxidoreductase activity, acting on paired donors, with oxidation of a pair of donors resulting in the reduction of molecular oxygen to two molecules of water"/>
    <property type="evidence" value="ECO:0007669"/>
    <property type="project" value="TreeGrafter"/>
</dbReference>
<feature type="domain" description="Fatty acid desaturase" evidence="3">
    <location>
        <begin position="90"/>
        <end position="319"/>
    </location>
</feature>
<dbReference type="GO" id="GO:0016020">
    <property type="term" value="C:membrane"/>
    <property type="evidence" value="ECO:0007669"/>
    <property type="project" value="TreeGrafter"/>
</dbReference>
<keyword evidence="2" id="KW-0812">Transmembrane</keyword>
<keyword evidence="5" id="KW-1185">Reference proteome</keyword>
<name>A0A250IN50_9BACT</name>
<dbReference type="InterPro" id="IPR005804">
    <property type="entry name" value="FA_desaturase_dom"/>
</dbReference>
<dbReference type="Pfam" id="PF00487">
    <property type="entry name" value="FA_desaturase"/>
    <property type="match status" value="1"/>
</dbReference>
<evidence type="ECO:0000313" key="4">
    <source>
        <dbReference type="EMBL" id="ATB33179.1"/>
    </source>
</evidence>
<keyword evidence="2" id="KW-1133">Transmembrane helix</keyword>
<evidence type="ECO:0000313" key="5">
    <source>
        <dbReference type="Proteomes" id="UP000217289"/>
    </source>
</evidence>
<keyword evidence="2" id="KW-0472">Membrane</keyword>
<accession>A0A250IN50</accession>
<reference evidence="4 5" key="1">
    <citation type="submission" date="2017-06" db="EMBL/GenBank/DDBJ databases">
        <authorList>
            <person name="Kim H.J."/>
            <person name="Triplett B.A."/>
        </authorList>
    </citation>
    <scope>NUCLEOTIDE SEQUENCE [LARGE SCALE GENOMIC DNA]</scope>
    <source>
        <strain evidence="4 5">DSM 14713</strain>
    </source>
</reference>
<feature type="region of interest" description="Disordered" evidence="1">
    <location>
        <begin position="1"/>
        <end position="31"/>
    </location>
</feature>
<dbReference type="PANTHER" id="PTHR19353:SF19">
    <property type="entry name" value="DELTA(5) FATTY ACID DESATURASE C-RELATED"/>
    <property type="match status" value="1"/>
</dbReference>
<dbReference type="GO" id="GO:0008610">
    <property type="term" value="P:lipid biosynthetic process"/>
    <property type="evidence" value="ECO:0007669"/>
    <property type="project" value="UniProtKB-ARBA"/>
</dbReference>
<dbReference type="AlphaFoldDB" id="A0A250IN50"/>
<dbReference type="Proteomes" id="UP000217289">
    <property type="component" value="Chromosome"/>
</dbReference>
<dbReference type="EMBL" id="CP022163">
    <property type="protein sequence ID" value="ATB33179.1"/>
    <property type="molecule type" value="Genomic_DNA"/>
</dbReference>
<proteinExistence type="predicted"/>
<dbReference type="InterPro" id="IPR012171">
    <property type="entry name" value="Fatty_acid_desaturase"/>
</dbReference>
<dbReference type="PANTHER" id="PTHR19353">
    <property type="entry name" value="FATTY ACID DESATURASE 2"/>
    <property type="match status" value="1"/>
</dbReference>
<evidence type="ECO:0000259" key="3">
    <source>
        <dbReference type="Pfam" id="PF00487"/>
    </source>
</evidence>
<organism evidence="4 5">
    <name type="scientific">Melittangium boletus DSM 14713</name>
    <dbReference type="NCBI Taxonomy" id="1294270"/>
    <lineage>
        <taxon>Bacteria</taxon>
        <taxon>Pseudomonadati</taxon>
        <taxon>Myxococcota</taxon>
        <taxon>Myxococcia</taxon>
        <taxon>Myxococcales</taxon>
        <taxon>Cystobacterineae</taxon>
        <taxon>Archangiaceae</taxon>
        <taxon>Melittangium</taxon>
    </lineage>
</organism>
<evidence type="ECO:0000256" key="1">
    <source>
        <dbReference type="SAM" id="MobiDB-lite"/>
    </source>
</evidence>
<protein>
    <recommendedName>
        <fullName evidence="3">Fatty acid desaturase domain-containing protein</fullName>
    </recommendedName>
</protein>
<sequence length="349" mass="39413">MSLSPVHAPEQEQPRQEDDRSPEGTFRKERPSPVQVEIHALRRALQGEPEWSARLLRLQRPRPVVSLAYVAMAWLGLVLSWSLVAWGSLALLPVALLLTASAQRLLGNSLHDAAHGNILRGGEPLFQVLLAAPMFEEFRRYRALHLRHHARLHAPEEDPDHLPIPVRPGDGEAGPSATQVYLRTLFSARLWKSHCLGELPALNWRDRGRILLWWTVVEGALTLAVGPGRALAFLGLWLLSRATTYHALKVFTELADHSGLEVGTVLSYTRNAPRNTLGLLLHPFGDNYHLTHHLSPRVPMPNLHAAHLLLWGVPEYRAGHHCDGYFLGHYPVTRSWLRAWREPRPHEVR</sequence>
<dbReference type="KEGG" id="mbd:MEBOL_006668"/>
<feature type="compositionally biased region" description="Basic and acidic residues" evidence="1">
    <location>
        <begin position="9"/>
        <end position="31"/>
    </location>
</feature>
<gene>
    <name evidence="4" type="ORF">MEBOL_006668</name>
</gene>
<feature type="transmembrane region" description="Helical" evidence="2">
    <location>
        <begin position="64"/>
        <end position="83"/>
    </location>
</feature>
<evidence type="ECO:0000256" key="2">
    <source>
        <dbReference type="SAM" id="Phobius"/>
    </source>
</evidence>